<dbReference type="RefSeq" id="WP_345729636.1">
    <property type="nucleotide sequence ID" value="NZ_BAAAYN010000024.1"/>
</dbReference>
<evidence type="ECO:0000313" key="2">
    <source>
        <dbReference type="EMBL" id="GAA3389440.1"/>
    </source>
</evidence>
<protein>
    <submittedName>
        <fullName evidence="2">Uncharacterized protein</fullName>
    </submittedName>
</protein>
<proteinExistence type="predicted"/>
<dbReference type="EMBL" id="BAAAYN010000024">
    <property type="protein sequence ID" value="GAA3389440.1"/>
    <property type="molecule type" value="Genomic_DNA"/>
</dbReference>
<feature type="region of interest" description="Disordered" evidence="1">
    <location>
        <begin position="156"/>
        <end position="181"/>
    </location>
</feature>
<feature type="compositionally biased region" description="Basic and acidic residues" evidence="1">
    <location>
        <begin position="156"/>
        <end position="166"/>
    </location>
</feature>
<sequence length="181" mass="19178">MSPPVPPTMLLAHVLTALGDWLPRHFGPLLEADRFTDGCAVLARLATPEGAAAASGWLDPPEAARLTDLILARWAVLGPVEVLPLAVVVGPDESHHEYRLATYGLDDGWTARWSGPVTPAADGRTATSTGRDDPDARVTARVFGTSAVGRVILGAHEVRPAHDTRPAHGNRPAQPAPESMR</sequence>
<evidence type="ECO:0000313" key="3">
    <source>
        <dbReference type="Proteomes" id="UP001501676"/>
    </source>
</evidence>
<gene>
    <name evidence="2" type="ORF">GCM10020369_39570</name>
</gene>
<name>A0ABP6SZN9_9ACTN</name>
<accession>A0ABP6SZN9</accession>
<reference evidence="3" key="1">
    <citation type="journal article" date="2019" name="Int. J. Syst. Evol. Microbiol.">
        <title>The Global Catalogue of Microorganisms (GCM) 10K type strain sequencing project: providing services to taxonomists for standard genome sequencing and annotation.</title>
        <authorList>
            <consortium name="The Broad Institute Genomics Platform"/>
            <consortium name="The Broad Institute Genome Sequencing Center for Infectious Disease"/>
            <person name="Wu L."/>
            <person name="Ma J."/>
        </authorList>
    </citation>
    <scope>NUCLEOTIDE SEQUENCE [LARGE SCALE GENOMIC DNA]</scope>
    <source>
        <strain evidence="3">JCM 9458</strain>
    </source>
</reference>
<dbReference type="Proteomes" id="UP001501676">
    <property type="component" value="Unassembled WGS sequence"/>
</dbReference>
<evidence type="ECO:0000256" key="1">
    <source>
        <dbReference type="SAM" id="MobiDB-lite"/>
    </source>
</evidence>
<organism evidence="2 3">
    <name type="scientific">Cryptosporangium minutisporangium</name>
    <dbReference type="NCBI Taxonomy" id="113569"/>
    <lineage>
        <taxon>Bacteria</taxon>
        <taxon>Bacillati</taxon>
        <taxon>Actinomycetota</taxon>
        <taxon>Actinomycetes</taxon>
        <taxon>Cryptosporangiales</taxon>
        <taxon>Cryptosporangiaceae</taxon>
        <taxon>Cryptosporangium</taxon>
    </lineage>
</organism>
<keyword evidence="3" id="KW-1185">Reference proteome</keyword>
<comment type="caution">
    <text evidence="2">The sequence shown here is derived from an EMBL/GenBank/DDBJ whole genome shotgun (WGS) entry which is preliminary data.</text>
</comment>